<sequence length="165" mass="18520">MASIRLRRDEDLPACVEIMKAVYRDSGYPVEGVANALEALQGDDQAWVAVDEGVVIGHVAMNRGVETYVNVARWLETHPRAEVAVLGRLFVHPERRGRGAATKLIRTVEEEARKRGPRLLILALVKDQAAIRLYRHLGWEHYATTVFRWGEGNQMDAECFASPLS</sequence>
<dbReference type="InterPro" id="IPR050832">
    <property type="entry name" value="Bact_Acetyltransf"/>
</dbReference>
<dbReference type="PANTHER" id="PTHR43877">
    <property type="entry name" value="AMINOALKYLPHOSPHONATE N-ACETYLTRANSFERASE-RELATED-RELATED"/>
    <property type="match status" value="1"/>
</dbReference>
<dbReference type="PANTHER" id="PTHR43877:SF2">
    <property type="entry name" value="AMINOALKYLPHOSPHONATE N-ACETYLTRANSFERASE-RELATED"/>
    <property type="match status" value="1"/>
</dbReference>
<comment type="caution">
    <text evidence="4">The sequence shown here is derived from an EMBL/GenBank/DDBJ whole genome shotgun (WGS) entry which is preliminary data.</text>
</comment>
<gene>
    <name evidence="4" type="ORF">RRF57_004489</name>
</gene>
<keyword evidence="5" id="KW-1185">Reference proteome</keyword>
<evidence type="ECO:0000313" key="4">
    <source>
        <dbReference type="EMBL" id="KAK5628774.1"/>
    </source>
</evidence>
<evidence type="ECO:0000259" key="3">
    <source>
        <dbReference type="PROSITE" id="PS51186"/>
    </source>
</evidence>
<dbReference type="Pfam" id="PF00583">
    <property type="entry name" value="Acetyltransf_1"/>
    <property type="match status" value="1"/>
</dbReference>
<evidence type="ECO:0000256" key="1">
    <source>
        <dbReference type="ARBA" id="ARBA00022679"/>
    </source>
</evidence>
<dbReference type="InterPro" id="IPR016181">
    <property type="entry name" value="Acyl_CoA_acyltransferase"/>
</dbReference>
<dbReference type="AlphaFoldDB" id="A0AAN7UWC3"/>
<keyword evidence="2" id="KW-0012">Acyltransferase</keyword>
<dbReference type="InterPro" id="IPR000182">
    <property type="entry name" value="GNAT_dom"/>
</dbReference>
<dbReference type="PROSITE" id="PS51186">
    <property type="entry name" value="GNAT"/>
    <property type="match status" value="1"/>
</dbReference>
<dbReference type="EMBL" id="JAWHQM010000009">
    <property type="protein sequence ID" value="KAK5628774.1"/>
    <property type="molecule type" value="Genomic_DNA"/>
</dbReference>
<dbReference type="Gene3D" id="3.40.630.30">
    <property type="match status" value="1"/>
</dbReference>
<evidence type="ECO:0000256" key="2">
    <source>
        <dbReference type="ARBA" id="ARBA00023315"/>
    </source>
</evidence>
<reference evidence="4 5" key="1">
    <citation type="submission" date="2023-10" db="EMBL/GenBank/DDBJ databases">
        <title>Draft genome sequence of Xylaria bambusicola isolate GMP-LS, the root and basal stem rot pathogen of sugarcane in Indonesia.</title>
        <authorList>
            <person name="Selvaraj P."/>
            <person name="Muralishankar V."/>
            <person name="Muruganantham S."/>
            <person name="Sp S."/>
            <person name="Haryani S."/>
            <person name="Lau K.J.X."/>
            <person name="Naqvi N.I."/>
        </authorList>
    </citation>
    <scope>NUCLEOTIDE SEQUENCE [LARGE SCALE GENOMIC DNA]</scope>
    <source>
        <strain evidence="4">GMP-LS</strain>
    </source>
</reference>
<keyword evidence="1" id="KW-0808">Transferase</keyword>
<organism evidence="4 5">
    <name type="scientific">Xylaria bambusicola</name>
    <dbReference type="NCBI Taxonomy" id="326684"/>
    <lineage>
        <taxon>Eukaryota</taxon>
        <taxon>Fungi</taxon>
        <taxon>Dikarya</taxon>
        <taxon>Ascomycota</taxon>
        <taxon>Pezizomycotina</taxon>
        <taxon>Sordariomycetes</taxon>
        <taxon>Xylariomycetidae</taxon>
        <taxon>Xylariales</taxon>
        <taxon>Xylariaceae</taxon>
        <taxon>Xylaria</taxon>
    </lineage>
</organism>
<feature type="domain" description="N-acetyltransferase" evidence="3">
    <location>
        <begin position="2"/>
        <end position="162"/>
    </location>
</feature>
<proteinExistence type="predicted"/>
<accession>A0AAN7UWC3</accession>
<dbReference type="GO" id="GO:0016747">
    <property type="term" value="F:acyltransferase activity, transferring groups other than amino-acyl groups"/>
    <property type="evidence" value="ECO:0007669"/>
    <property type="project" value="InterPro"/>
</dbReference>
<dbReference type="Proteomes" id="UP001305414">
    <property type="component" value="Unassembled WGS sequence"/>
</dbReference>
<dbReference type="CDD" id="cd04301">
    <property type="entry name" value="NAT_SF"/>
    <property type="match status" value="1"/>
</dbReference>
<name>A0AAN7UWC3_9PEZI</name>
<dbReference type="SUPFAM" id="SSF55729">
    <property type="entry name" value="Acyl-CoA N-acyltransferases (Nat)"/>
    <property type="match status" value="1"/>
</dbReference>
<protein>
    <recommendedName>
        <fullName evidence="3">N-acetyltransferase domain-containing protein</fullName>
    </recommendedName>
</protein>
<evidence type="ECO:0000313" key="5">
    <source>
        <dbReference type="Proteomes" id="UP001305414"/>
    </source>
</evidence>